<dbReference type="PRINTS" id="PR00368">
    <property type="entry name" value="FADPNR"/>
</dbReference>
<evidence type="ECO:0000256" key="1">
    <source>
        <dbReference type="ARBA" id="ARBA00018719"/>
    </source>
</evidence>
<organism evidence="5 6">
    <name type="scientific">Parvularcula bermudensis (strain ATCC BAA-594 / HTCC2503 / KCTC 12087)</name>
    <dbReference type="NCBI Taxonomy" id="314260"/>
    <lineage>
        <taxon>Bacteria</taxon>
        <taxon>Pseudomonadati</taxon>
        <taxon>Pseudomonadota</taxon>
        <taxon>Alphaproteobacteria</taxon>
        <taxon>Parvularculales</taxon>
        <taxon>Parvularculaceae</taxon>
        <taxon>Parvularcula</taxon>
    </lineage>
</organism>
<dbReference type="EMBL" id="CP002156">
    <property type="protein sequence ID" value="ADM08448.1"/>
    <property type="molecule type" value="Genomic_DNA"/>
</dbReference>
<protein>
    <recommendedName>
        <fullName evidence="1">Thioredoxin reductase</fullName>
    </recommendedName>
</protein>
<reference evidence="5 6" key="2">
    <citation type="journal article" date="2011" name="J. Bacteriol.">
        <title>Complete genome sequence of strain HTCC2503T of Parvularcula bermudensis, the type species of the order "Parvularculales" in the class Alphaproteobacteria.</title>
        <authorList>
            <person name="Oh H.M."/>
            <person name="Kang I."/>
            <person name="Vergin K.L."/>
            <person name="Kang D."/>
            <person name="Rhee K.H."/>
            <person name="Giovannoni S.J."/>
            <person name="Cho J.C."/>
        </authorList>
    </citation>
    <scope>NUCLEOTIDE SEQUENCE [LARGE SCALE GENOMIC DNA]</scope>
    <source>
        <strain evidence="6">ATCC BAA-594 / HTCC2503 / KCTC 12087</strain>
    </source>
</reference>
<dbReference type="InterPro" id="IPR036188">
    <property type="entry name" value="FAD/NAD-bd_sf"/>
</dbReference>
<dbReference type="InterPro" id="IPR014710">
    <property type="entry name" value="RmlC-like_jellyroll"/>
</dbReference>
<dbReference type="InterPro" id="IPR000595">
    <property type="entry name" value="cNMP-bd_dom"/>
</dbReference>
<keyword evidence="2" id="KW-0285">Flavoprotein</keyword>
<dbReference type="AlphaFoldDB" id="E0TBV5"/>
<dbReference type="eggNOG" id="COG0664">
    <property type="taxonomic scope" value="Bacteria"/>
</dbReference>
<accession>E0TBV5</accession>
<dbReference type="RefSeq" id="WP_013299422.1">
    <property type="nucleotide sequence ID" value="NC_014414.1"/>
</dbReference>
<dbReference type="STRING" id="314260.PB2503_01847"/>
<proteinExistence type="predicted"/>
<evidence type="ECO:0000313" key="5">
    <source>
        <dbReference type="EMBL" id="ADM08448.1"/>
    </source>
</evidence>
<evidence type="ECO:0000259" key="4">
    <source>
        <dbReference type="PROSITE" id="PS50042"/>
    </source>
</evidence>
<gene>
    <name evidence="5" type="ordered locus">PB2503_01847</name>
</gene>
<dbReference type="SUPFAM" id="SSF51206">
    <property type="entry name" value="cAMP-binding domain-like"/>
    <property type="match status" value="1"/>
</dbReference>
<dbReference type="eggNOG" id="COG0492">
    <property type="taxonomic scope" value="Bacteria"/>
</dbReference>
<dbReference type="PANTHER" id="PTHR48105">
    <property type="entry name" value="THIOREDOXIN REDUCTASE 1-RELATED-RELATED"/>
    <property type="match status" value="1"/>
</dbReference>
<dbReference type="KEGG" id="pbr:PB2503_01847"/>
<dbReference type="HOGENOM" id="CLU_031864_5_8_5"/>
<reference evidence="6" key="1">
    <citation type="submission" date="2010-08" db="EMBL/GenBank/DDBJ databases">
        <title>Genome sequence of Parvularcula bermudensis HTCC2503.</title>
        <authorList>
            <person name="Kang D.-M."/>
            <person name="Oh H.-M."/>
            <person name="Cho J.-C."/>
        </authorList>
    </citation>
    <scope>NUCLEOTIDE SEQUENCE [LARGE SCALE GENOMIC DNA]</scope>
    <source>
        <strain evidence="6">ATCC BAA-594 / HTCC2503 / KCTC 12087</strain>
    </source>
</reference>
<dbReference type="SUPFAM" id="SSF51905">
    <property type="entry name" value="FAD/NAD(P)-binding domain"/>
    <property type="match status" value="1"/>
</dbReference>
<dbReference type="Pfam" id="PF07992">
    <property type="entry name" value="Pyr_redox_2"/>
    <property type="match status" value="1"/>
</dbReference>
<evidence type="ECO:0000313" key="6">
    <source>
        <dbReference type="Proteomes" id="UP000001302"/>
    </source>
</evidence>
<dbReference type="GO" id="GO:0016491">
    <property type="term" value="F:oxidoreductase activity"/>
    <property type="evidence" value="ECO:0007669"/>
    <property type="project" value="UniProtKB-KW"/>
</dbReference>
<dbReference type="Gene3D" id="2.60.120.10">
    <property type="entry name" value="Jelly Rolls"/>
    <property type="match status" value="1"/>
</dbReference>
<dbReference type="InterPro" id="IPR023753">
    <property type="entry name" value="FAD/NAD-binding_dom"/>
</dbReference>
<dbReference type="Proteomes" id="UP000001302">
    <property type="component" value="Chromosome"/>
</dbReference>
<dbReference type="Pfam" id="PF00027">
    <property type="entry name" value="cNMP_binding"/>
    <property type="match status" value="1"/>
</dbReference>
<dbReference type="InterPro" id="IPR018490">
    <property type="entry name" value="cNMP-bd_dom_sf"/>
</dbReference>
<dbReference type="OrthoDB" id="9786503at2"/>
<name>E0TBV5_PARBH</name>
<dbReference type="InterPro" id="IPR050097">
    <property type="entry name" value="Ferredoxin-NADP_redctase_2"/>
</dbReference>
<keyword evidence="6" id="KW-1185">Reference proteome</keyword>
<dbReference type="PROSITE" id="PS50042">
    <property type="entry name" value="CNMP_BINDING_3"/>
    <property type="match status" value="1"/>
</dbReference>
<dbReference type="Gene3D" id="3.50.50.60">
    <property type="entry name" value="FAD/NAD(P)-binding domain"/>
    <property type="match status" value="2"/>
</dbReference>
<sequence length="554" mass="59366">MSSTPQDVNHTFDDDDLSILTTYGTVKAHEAGEILVPSGTSKADCLVTLSGQTHIFVISGQEESRVGYMERGQFAGDLSVLTGGVTFARTVMGEAGEVLHIPHDRFKRLLVERSALSDVFVRVLTARREFGKSRANRSIILIGPGRQRETFALRRLLERQSVPHTLVDPTLDEEAGEGVMRVHGLGPEDLPAVLLGEKEPMRAPTPSALAEALGLDLVADGTTTDVLVIGAGPAGLAASVYAGSEGLSVLTLDGDAPGGQAGTSSKIENYLGFPTGISGQELADRASVQAQKFGVQMAAPAEVASLQVEDKLYRVALEDGREVAARSVVIATGARYRRLDIDHLEDFEGRGIYYGATPMEAQLCGGREVAIVGAGNSAGQGAVFLSHTAKAVHVVYRRADIRETMSEYLVRRLEETPNIILHPEREVVALYGDNDGLLEKVDFINHATGSTETCDCGFLFLFIGARPCTDWLQGRLATDDRGFLKTGADLTNMELVKAQWSMDRMPTKYETSLPRVYAVGDVRTGSIKRVASAVGEGSVVVSDIHRALGELAAS</sequence>
<evidence type="ECO:0000256" key="2">
    <source>
        <dbReference type="ARBA" id="ARBA00022630"/>
    </source>
</evidence>
<feature type="domain" description="Cyclic nucleotide-binding" evidence="4">
    <location>
        <begin position="8"/>
        <end position="110"/>
    </location>
</feature>
<dbReference type="PRINTS" id="PR00469">
    <property type="entry name" value="PNDRDTASEII"/>
</dbReference>
<evidence type="ECO:0000256" key="3">
    <source>
        <dbReference type="ARBA" id="ARBA00023002"/>
    </source>
</evidence>
<keyword evidence="3" id="KW-0560">Oxidoreductase</keyword>